<gene>
    <name evidence="7" type="ORF">SELMODRAFT_405070</name>
</gene>
<dbReference type="KEGG" id="smo:SELMODRAFT_405070"/>
<dbReference type="GO" id="GO:0016020">
    <property type="term" value="C:membrane"/>
    <property type="evidence" value="ECO:0007669"/>
    <property type="project" value="UniProtKB-SubCell"/>
</dbReference>
<dbReference type="eggNOG" id="KOG1725">
    <property type="taxonomic scope" value="Eukaryota"/>
</dbReference>
<sequence length="156" mass="17643">MGSFWNYVVQLHTLAGYASIQAVESPNKEDDVQWLTYWVLYSFVTLLELALGTVLAWIPIWPTLKLVAACWLVLPQFKGAAYVYEHFVKDHPLKNQLISKPAATSPSVHSKKFESLGVDSRNLASKYVLENGEDAFEKLLRGALKDAKHRGPVYDY</sequence>
<dbReference type="FunCoup" id="D8QYA9">
    <property type="interactions" value="827"/>
</dbReference>
<keyword evidence="8" id="KW-1185">Reference proteome</keyword>
<comment type="caution">
    <text evidence="6">Lacks conserved residue(s) required for the propagation of feature annotation.</text>
</comment>
<dbReference type="PANTHER" id="PTHR12300:SF161">
    <property type="entry name" value="RECEPTOR EXPRESSION-ENHANCING PROTEIN"/>
    <property type="match status" value="1"/>
</dbReference>
<evidence type="ECO:0000256" key="3">
    <source>
        <dbReference type="ARBA" id="ARBA00022692"/>
    </source>
</evidence>
<keyword evidence="4 6" id="KW-1133">Transmembrane helix</keyword>
<dbReference type="OMA" id="PKTVNIW"/>
<evidence type="ECO:0000313" key="7">
    <source>
        <dbReference type="EMBL" id="EFJ35580.1"/>
    </source>
</evidence>
<organism evidence="8">
    <name type="scientific">Selaginella moellendorffii</name>
    <name type="common">Spikemoss</name>
    <dbReference type="NCBI Taxonomy" id="88036"/>
    <lineage>
        <taxon>Eukaryota</taxon>
        <taxon>Viridiplantae</taxon>
        <taxon>Streptophyta</taxon>
        <taxon>Embryophyta</taxon>
        <taxon>Tracheophyta</taxon>
        <taxon>Lycopodiopsida</taxon>
        <taxon>Selaginellales</taxon>
        <taxon>Selaginellaceae</taxon>
        <taxon>Selaginella</taxon>
    </lineage>
</organism>
<feature type="transmembrane region" description="Helical" evidence="6">
    <location>
        <begin position="35"/>
        <end position="58"/>
    </location>
</feature>
<name>D8QYA9_SELML</name>
<evidence type="ECO:0000256" key="6">
    <source>
        <dbReference type="RuleBase" id="RU362006"/>
    </source>
</evidence>
<dbReference type="HOGENOM" id="CLU_098452_0_2_1"/>
<dbReference type="Gramene" id="EFJ35580">
    <property type="protein sequence ID" value="EFJ35580"/>
    <property type="gene ID" value="SELMODRAFT_405070"/>
</dbReference>
<comment type="subcellular location">
    <subcellularLocation>
        <location evidence="1 6">Membrane</location>
        <topology evidence="1 6">Multi-pass membrane protein</topology>
    </subcellularLocation>
</comment>
<dbReference type="Proteomes" id="UP000001514">
    <property type="component" value="Unassembled WGS sequence"/>
</dbReference>
<evidence type="ECO:0000256" key="5">
    <source>
        <dbReference type="ARBA" id="ARBA00023136"/>
    </source>
</evidence>
<reference evidence="7 8" key="1">
    <citation type="journal article" date="2011" name="Science">
        <title>The Selaginella genome identifies genetic changes associated with the evolution of vascular plants.</title>
        <authorList>
            <person name="Banks J.A."/>
            <person name="Nishiyama T."/>
            <person name="Hasebe M."/>
            <person name="Bowman J.L."/>
            <person name="Gribskov M."/>
            <person name="dePamphilis C."/>
            <person name="Albert V.A."/>
            <person name="Aono N."/>
            <person name="Aoyama T."/>
            <person name="Ambrose B.A."/>
            <person name="Ashton N.W."/>
            <person name="Axtell M.J."/>
            <person name="Barker E."/>
            <person name="Barker M.S."/>
            <person name="Bennetzen J.L."/>
            <person name="Bonawitz N.D."/>
            <person name="Chapple C."/>
            <person name="Cheng C."/>
            <person name="Correa L.G."/>
            <person name="Dacre M."/>
            <person name="DeBarry J."/>
            <person name="Dreyer I."/>
            <person name="Elias M."/>
            <person name="Engstrom E.M."/>
            <person name="Estelle M."/>
            <person name="Feng L."/>
            <person name="Finet C."/>
            <person name="Floyd S.K."/>
            <person name="Frommer W.B."/>
            <person name="Fujita T."/>
            <person name="Gramzow L."/>
            <person name="Gutensohn M."/>
            <person name="Harholt J."/>
            <person name="Hattori M."/>
            <person name="Heyl A."/>
            <person name="Hirai T."/>
            <person name="Hiwatashi Y."/>
            <person name="Ishikawa M."/>
            <person name="Iwata M."/>
            <person name="Karol K.G."/>
            <person name="Koehler B."/>
            <person name="Kolukisaoglu U."/>
            <person name="Kubo M."/>
            <person name="Kurata T."/>
            <person name="Lalonde S."/>
            <person name="Li K."/>
            <person name="Li Y."/>
            <person name="Litt A."/>
            <person name="Lyons E."/>
            <person name="Manning G."/>
            <person name="Maruyama T."/>
            <person name="Michael T.P."/>
            <person name="Mikami K."/>
            <person name="Miyazaki S."/>
            <person name="Morinaga S."/>
            <person name="Murata T."/>
            <person name="Mueller-Roeber B."/>
            <person name="Nelson D.R."/>
            <person name="Obara M."/>
            <person name="Oguri Y."/>
            <person name="Olmstead R.G."/>
            <person name="Onodera N."/>
            <person name="Petersen B.L."/>
            <person name="Pils B."/>
            <person name="Prigge M."/>
            <person name="Rensing S.A."/>
            <person name="Riano-Pachon D.M."/>
            <person name="Roberts A.W."/>
            <person name="Sato Y."/>
            <person name="Scheller H.V."/>
            <person name="Schulz B."/>
            <person name="Schulz C."/>
            <person name="Shakirov E.V."/>
            <person name="Shibagaki N."/>
            <person name="Shinohara N."/>
            <person name="Shippen D.E."/>
            <person name="Soerensen I."/>
            <person name="Sotooka R."/>
            <person name="Sugimoto N."/>
            <person name="Sugita M."/>
            <person name="Sumikawa N."/>
            <person name="Tanurdzic M."/>
            <person name="Theissen G."/>
            <person name="Ulvskov P."/>
            <person name="Wakazuki S."/>
            <person name="Weng J.K."/>
            <person name="Willats W.W."/>
            <person name="Wipf D."/>
            <person name="Wolf P.G."/>
            <person name="Yang L."/>
            <person name="Zimmer A.D."/>
            <person name="Zhu Q."/>
            <person name="Mitros T."/>
            <person name="Hellsten U."/>
            <person name="Loque D."/>
            <person name="Otillar R."/>
            <person name="Salamov A."/>
            <person name="Schmutz J."/>
            <person name="Shapiro H."/>
            <person name="Lindquist E."/>
            <person name="Lucas S."/>
            <person name="Rokhsar D."/>
            <person name="Grigoriev I.V."/>
        </authorList>
    </citation>
    <scope>NUCLEOTIDE SEQUENCE [LARGE SCALE GENOMIC DNA]</scope>
</reference>
<dbReference type="PANTHER" id="PTHR12300">
    <property type="entry name" value="HVA22-LIKE PROTEINS"/>
    <property type="match status" value="1"/>
</dbReference>
<evidence type="ECO:0000313" key="8">
    <source>
        <dbReference type="Proteomes" id="UP000001514"/>
    </source>
</evidence>
<evidence type="ECO:0000256" key="4">
    <source>
        <dbReference type="ARBA" id="ARBA00022989"/>
    </source>
</evidence>
<dbReference type="EMBL" id="GL377568">
    <property type="protein sequence ID" value="EFJ35580.1"/>
    <property type="molecule type" value="Genomic_DNA"/>
</dbReference>
<keyword evidence="5 6" id="KW-0472">Membrane</keyword>
<dbReference type="AlphaFoldDB" id="D8QYA9"/>
<dbReference type="InterPro" id="IPR004345">
    <property type="entry name" value="TB2_DP1_HVA22"/>
</dbReference>
<protein>
    <recommendedName>
        <fullName evidence="6">HVA22-like protein</fullName>
    </recommendedName>
</protein>
<evidence type="ECO:0000256" key="2">
    <source>
        <dbReference type="ARBA" id="ARBA00008573"/>
    </source>
</evidence>
<dbReference type="Pfam" id="PF03134">
    <property type="entry name" value="TB2_DP1_HVA22"/>
    <property type="match status" value="1"/>
</dbReference>
<comment type="similarity">
    <text evidence="2 6">Belongs to the DP1 family.</text>
</comment>
<keyword evidence="3 6" id="KW-0812">Transmembrane</keyword>
<proteinExistence type="inferred from homology"/>
<dbReference type="STRING" id="88036.D8QYA9"/>
<dbReference type="InParanoid" id="D8QYA9"/>
<evidence type="ECO:0000256" key="1">
    <source>
        <dbReference type="ARBA" id="ARBA00004141"/>
    </source>
</evidence>
<accession>D8QYA9</accession>